<dbReference type="InterPro" id="IPR032466">
    <property type="entry name" value="Metal_Hydrolase"/>
</dbReference>
<dbReference type="SUPFAM" id="SSF51556">
    <property type="entry name" value="Metallo-dependent hydrolases"/>
    <property type="match status" value="1"/>
</dbReference>
<dbReference type="GO" id="GO:0016787">
    <property type="term" value="F:hydrolase activity"/>
    <property type="evidence" value="ECO:0007669"/>
    <property type="project" value="InterPro"/>
</dbReference>
<accession>A0A8H7CSK4</accession>
<organism evidence="2 3">
    <name type="scientific">Mycena venus</name>
    <dbReference type="NCBI Taxonomy" id="2733690"/>
    <lineage>
        <taxon>Eukaryota</taxon>
        <taxon>Fungi</taxon>
        <taxon>Dikarya</taxon>
        <taxon>Basidiomycota</taxon>
        <taxon>Agaricomycotina</taxon>
        <taxon>Agaricomycetes</taxon>
        <taxon>Agaricomycetidae</taxon>
        <taxon>Agaricales</taxon>
        <taxon>Marasmiineae</taxon>
        <taxon>Mycenaceae</taxon>
        <taxon>Mycena</taxon>
    </lineage>
</organism>
<dbReference type="Proteomes" id="UP000620124">
    <property type="component" value="Unassembled WGS sequence"/>
</dbReference>
<gene>
    <name evidence="2" type="ORF">MVEN_01615100</name>
</gene>
<feature type="domain" description="Amidohydrolase-related" evidence="1">
    <location>
        <begin position="13"/>
        <end position="292"/>
    </location>
</feature>
<sequence>MAQPQPILPRGAWDSHLHIVDPERWPLADDAPYTPKKADLDACLAFERSIGIDHVCIIAMSIYGTDNRCSIDALKRLNGKARGIACIDPHTITDAELDGLHDVGFRGVRLNLRTRSQSLGVEGWPKLLRKYAERLRRLDWVIQVFVSMDQYASIAPVIPELGVKVVFDHLGHPEAGETPAAAQPGCAELYSVLAQNKNAYIKLSGLYRLEGVPGLEEHIKKLLRMVPDQIVWASDWPHGAGPEHNPGGDPKATQEFLTPGIPKFIAECVRWCEGDEGLMRKIWVDNPRRLWDYPFDD</sequence>
<dbReference type="Gene3D" id="3.20.20.140">
    <property type="entry name" value="Metal-dependent hydrolases"/>
    <property type="match status" value="1"/>
</dbReference>
<dbReference type="OrthoDB" id="2135488at2759"/>
<evidence type="ECO:0000259" key="1">
    <source>
        <dbReference type="Pfam" id="PF04909"/>
    </source>
</evidence>
<proteinExistence type="predicted"/>
<dbReference type="PANTHER" id="PTHR35563">
    <property type="entry name" value="BARREL METAL-DEPENDENT HYDROLASE, PUTATIVE (AFU_ORTHOLOGUE AFUA_1G16240)-RELATED"/>
    <property type="match status" value="1"/>
</dbReference>
<dbReference type="InterPro" id="IPR006680">
    <property type="entry name" value="Amidohydro-rel"/>
</dbReference>
<comment type="caution">
    <text evidence="2">The sequence shown here is derived from an EMBL/GenBank/DDBJ whole genome shotgun (WGS) entry which is preliminary data.</text>
</comment>
<name>A0A8H7CSK4_9AGAR</name>
<dbReference type="Pfam" id="PF04909">
    <property type="entry name" value="Amidohydro_2"/>
    <property type="match status" value="1"/>
</dbReference>
<dbReference type="PANTHER" id="PTHR35563:SF2">
    <property type="entry name" value="BARREL METAL-DEPENDENT HYDROLASE, PUTATIVE (AFU_ORTHOLOGUE AFUA_1G16240)-RELATED"/>
    <property type="match status" value="1"/>
</dbReference>
<keyword evidence="3" id="KW-1185">Reference proteome</keyword>
<protein>
    <recommendedName>
        <fullName evidence="1">Amidohydrolase-related domain-containing protein</fullName>
    </recommendedName>
</protein>
<evidence type="ECO:0000313" key="3">
    <source>
        <dbReference type="Proteomes" id="UP000620124"/>
    </source>
</evidence>
<dbReference type="AlphaFoldDB" id="A0A8H7CSK4"/>
<dbReference type="InterPro" id="IPR052358">
    <property type="entry name" value="Aro_Compnd_Degr_Hydrolases"/>
</dbReference>
<evidence type="ECO:0000313" key="2">
    <source>
        <dbReference type="EMBL" id="KAF7345928.1"/>
    </source>
</evidence>
<reference evidence="2" key="1">
    <citation type="submission" date="2020-05" db="EMBL/GenBank/DDBJ databases">
        <title>Mycena genomes resolve the evolution of fungal bioluminescence.</title>
        <authorList>
            <person name="Tsai I.J."/>
        </authorList>
    </citation>
    <scope>NUCLEOTIDE SEQUENCE</scope>
    <source>
        <strain evidence="2">CCC161011</strain>
    </source>
</reference>
<dbReference type="EMBL" id="JACAZI010000013">
    <property type="protein sequence ID" value="KAF7345928.1"/>
    <property type="molecule type" value="Genomic_DNA"/>
</dbReference>